<dbReference type="GO" id="GO:0005794">
    <property type="term" value="C:Golgi apparatus"/>
    <property type="evidence" value="ECO:0007669"/>
    <property type="project" value="TreeGrafter"/>
</dbReference>
<dbReference type="InterPro" id="IPR029962">
    <property type="entry name" value="TBL"/>
</dbReference>
<evidence type="ECO:0000256" key="4">
    <source>
        <dbReference type="ARBA" id="ARBA00022968"/>
    </source>
</evidence>
<feature type="transmembrane region" description="Helical" evidence="7">
    <location>
        <begin position="24"/>
        <end position="44"/>
    </location>
</feature>
<dbReference type="AlphaFoldDB" id="A0AAD8HYY3"/>
<comment type="caution">
    <text evidence="10">The sequence shown here is derived from an EMBL/GenBank/DDBJ whole genome shotgun (WGS) entry which is preliminary data.</text>
</comment>
<evidence type="ECO:0000259" key="8">
    <source>
        <dbReference type="Pfam" id="PF13839"/>
    </source>
</evidence>
<dbReference type="PANTHER" id="PTHR32285">
    <property type="entry name" value="PROTEIN TRICHOME BIREFRINGENCE-LIKE 9-RELATED"/>
    <property type="match status" value="1"/>
</dbReference>
<reference evidence="10" key="1">
    <citation type="submission" date="2023-02" db="EMBL/GenBank/DDBJ databases">
        <title>Genome of toxic invasive species Heracleum sosnowskyi carries increased number of genes despite the absence of recent whole-genome duplications.</title>
        <authorList>
            <person name="Schelkunov M."/>
            <person name="Shtratnikova V."/>
            <person name="Makarenko M."/>
            <person name="Klepikova A."/>
            <person name="Omelchenko D."/>
            <person name="Novikova G."/>
            <person name="Obukhova E."/>
            <person name="Bogdanov V."/>
            <person name="Penin A."/>
            <person name="Logacheva M."/>
        </authorList>
    </citation>
    <scope>NUCLEOTIDE SEQUENCE</scope>
    <source>
        <strain evidence="10">Hsosn_3</strain>
        <tissue evidence="10">Leaf</tissue>
    </source>
</reference>
<keyword evidence="6 7" id="KW-0472">Membrane</keyword>
<keyword evidence="5 7" id="KW-1133">Transmembrane helix</keyword>
<keyword evidence="4" id="KW-0735">Signal-anchor</keyword>
<accession>A0AAD8HYY3</accession>
<reference evidence="10" key="2">
    <citation type="submission" date="2023-05" db="EMBL/GenBank/DDBJ databases">
        <authorList>
            <person name="Schelkunov M.I."/>
        </authorList>
    </citation>
    <scope>NUCLEOTIDE SEQUENCE</scope>
    <source>
        <strain evidence="10">Hsosn_3</strain>
        <tissue evidence="10">Leaf</tissue>
    </source>
</reference>
<proteinExistence type="inferred from homology"/>
<dbReference type="Pfam" id="PF13839">
    <property type="entry name" value="PC-Esterase"/>
    <property type="match status" value="1"/>
</dbReference>
<organism evidence="10 11">
    <name type="scientific">Heracleum sosnowskyi</name>
    <dbReference type="NCBI Taxonomy" id="360622"/>
    <lineage>
        <taxon>Eukaryota</taxon>
        <taxon>Viridiplantae</taxon>
        <taxon>Streptophyta</taxon>
        <taxon>Embryophyta</taxon>
        <taxon>Tracheophyta</taxon>
        <taxon>Spermatophyta</taxon>
        <taxon>Magnoliopsida</taxon>
        <taxon>eudicotyledons</taxon>
        <taxon>Gunneridae</taxon>
        <taxon>Pentapetalae</taxon>
        <taxon>asterids</taxon>
        <taxon>campanulids</taxon>
        <taxon>Apiales</taxon>
        <taxon>Apiaceae</taxon>
        <taxon>Apioideae</taxon>
        <taxon>apioid superclade</taxon>
        <taxon>Tordylieae</taxon>
        <taxon>Tordyliinae</taxon>
        <taxon>Heracleum</taxon>
    </lineage>
</organism>
<dbReference type="GO" id="GO:0016413">
    <property type="term" value="F:O-acetyltransferase activity"/>
    <property type="evidence" value="ECO:0007669"/>
    <property type="project" value="InterPro"/>
</dbReference>
<keyword evidence="11" id="KW-1185">Reference proteome</keyword>
<evidence type="ECO:0000256" key="2">
    <source>
        <dbReference type="ARBA" id="ARBA00007727"/>
    </source>
</evidence>
<feature type="domain" description="Trichome birefringence-like N-terminal" evidence="9">
    <location>
        <begin position="74"/>
        <end position="126"/>
    </location>
</feature>
<evidence type="ECO:0000256" key="7">
    <source>
        <dbReference type="SAM" id="Phobius"/>
    </source>
</evidence>
<evidence type="ECO:0000313" key="10">
    <source>
        <dbReference type="EMBL" id="KAK1376072.1"/>
    </source>
</evidence>
<keyword evidence="3 7" id="KW-0812">Transmembrane</keyword>
<name>A0AAD8HYY3_9APIA</name>
<protein>
    <submittedName>
        <fullName evidence="10">Protein trichome birefringence-like 19</fullName>
    </submittedName>
</protein>
<sequence>MKLQNDTTVILFSKSPTRRIPQTTLLLIAFTIILTITSVCHPSLQNSIIRLSRSISQFSLSTNIVNETVVDERECDLFKGQWVRNRMGPYYTNETCSAIQEHQNCMKNGRPDVGYTKWRWQPDGCNMEVFDPVSFLSFMRGKSLAFVGDSVARNHVQSLICLLSKVTHPIEASNDKEKESRRWEYKDYNFNMSIFWSPYLVRTQKTDPNDVTRPFNLYLDEFDRSWTSEIKHFDYVIISAAQWFFRPSMYYVRRRLVGCLYCSHKKIAKYPAEFGYRLAYRTALKAINTVKKYKGVTYFRTYAPSHFENGKWDKGGNCPRKRPYSRNRVALDDYNLKINNIQLEEFTVAENIGRRKGLRFGLLNVTHVMLLRPDGHPNKYGHGPDFHKEGLANDCVHWCLPGPIDTWNDFLLEMIKRDSKMGRSSNSFYLH</sequence>
<dbReference type="Proteomes" id="UP001237642">
    <property type="component" value="Unassembled WGS sequence"/>
</dbReference>
<feature type="domain" description="Trichome birefringence-like C-terminal" evidence="8">
    <location>
        <begin position="130"/>
        <end position="414"/>
    </location>
</feature>
<dbReference type="PANTHER" id="PTHR32285:SF247">
    <property type="entry name" value="PROTEIN TRICHOME BIREFRINGENCE-LIKE 19"/>
    <property type="match status" value="1"/>
</dbReference>
<evidence type="ECO:0000256" key="1">
    <source>
        <dbReference type="ARBA" id="ARBA00004167"/>
    </source>
</evidence>
<evidence type="ECO:0000259" key="9">
    <source>
        <dbReference type="Pfam" id="PF14416"/>
    </source>
</evidence>
<dbReference type="Pfam" id="PF14416">
    <property type="entry name" value="PMR5N"/>
    <property type="match status" value="1"/>
</dbReference>
<evidence type="ECO:0000256" key="6">
    <source>
        <dbReference type="ARBA" id="ARBA00023136"/>
    </source>
</evidence>
<gene>
    <name evidence="10" type="ORF">POM88_032265</name>
</gene>
<comment type="similarity">
    <text evidence="2">Belongs to the PC-esterase family. TBL subfamily.</text>
</comment>
<dbReference type="InterPro" id="IPR025846">
    <property type="entry name" value="TBL_N"/>
</dbReference>
<dbReference type="InterPro" id="IPR026057">
    <property type="entry name" value="TBL_C"/>
</dbReference>
<evidence type="ECO:0000256" key="3">
    <source>
        <dbReference type="ARBA" id="ARBA00022692"/>
    </source>
</evidence>
<comment type="subcellular location">
    <subcellularLocation>
        <location evidence="1">Membrane</location>
        <topology evidence="1">Single-pass membrane protein</topology>
    </subcellularLocation>
</comment>
<evidence type="ECO:0000256" key="5">
    <source>
        <dbReference type="ARBA" id="ARBA00022989"/>
    </source>
</evidence>
<dbReference type="EMBL" id="JAUIZM010000007">
    <property type="protein sequence ID" value="KAK1376072.1"/>
    <property type="molecule type" value="Genomic_DNA"/>
</dbReference>
<dbReference type="GO" id="GO:0016020">
    <property type="term" value="C:membrane"/>
    <property type="evidence" value="ECO:0007669"/>
    <property type="project" value="UniProtKB-SubCell"/>
</dbReference>
<evidence type="ECO:0000313" key="11">
    <source>
        <dbReference type="Proteomes" id="UP001237642"/>
    </source>
</evidence>